<evidence type="ECO:0000313" key="1">
    <source>
        <dbReference type="EMBL" id="AEL24765.1"/>
    </source>
</evidence>
<keyword evidence="2" id="KW-1185">Reference proteome</keyword>
<organism evidence="1 2">
    <name type="scientific">Cyclobacterium marinum (strain ATCC 25205 / DSM 745 / LMG 13164 / NCIMB 1802)</name>
    <name type="common">Flectobacillus marinus</name>
    <dbReference type="NCBI Taxonomy" id="880070"/>
    <lineage>
        <taxon>Bacteria</taxon>
        <taxon>Pseudomonadati</taxon>
        <taxon>Bacteroidota</taxon>
        <taxon>Cytophagia</taxon>
        <taxon>Cytophagales</taxon>
        <taxon>Cyclobacteriaceae</taxon>
        <taxon>Cyclobacterium</taxon>
    </lineage>
</organism>
<name>G0IUK2_CYCMS</name>
<sequence>MWALTLLIVNNLLINTYIYKQNLKMPEGIKYVIFSEKHL</sequence>
<dbReference type="Proteomes" id="UP000001635">
    <property type="component" value="Chromosome"/>
</dbReference>
<evidence type="ECO:0000313" key="2">
    <source>
        <dbReference type="Proteomes" id="UP000001635"/>
    </source>
</evidence>
<gene>
    <name evidence="1" type="ordered locus">Cycma_0993</name>
</gene>
<dbReference type="AlphaFoldDB" id="G0IUK2"/>
<dbReference type="KEGG" id="cmr:Cycma_0993"/>
<protein>
    <submittedName>
        <fullName evidence="1">Uncharacterized protein</fullName>
    </submittedName>
</protein>
<dbReference type="STRING" id="880070.Cycma_0993"/>
<dbReference type="EMBL" id="CP002955">
    <property type="protein sequence ID" value="AEL24765.1"/>
    <property type="molecule type" value="Genomic_DNA"/>
</dbReference>
<proteinExistence type="predicted"/>
<dbReference type="HOGENOM" id="CLU_3308366_0_0_10"/>
<accession>G0IUK2</accession>
<reference evidence="2" key="1">
    <citation type="submission" date="2011-07" db="EMBL/GenBank/DDBJ databases">
        <title>The complete genome of Cyclobacterium marinum DSM 745.</title>
        <authorList>
            <person name="Lucas S."/>
            <person name="Han J."/>
            <person name="Lapidus A."/>
            <person name="Bruce D."/>
            <person name="Goodwin L."/>
            <person name="Pitluck S."/>
            <person name="Peters L."/>
            <person name="Kyrpides N."/>
            <person name="Mavromatis K."/>
            <person name="Ivanova N."/>
            <person name="Ovchinnikova G."/>
            <person name="Chertkov O."/>
            <person name="Detter J.C."/>
            <person name="Tapia R."/>
            <person name="Han C."/>
            <person name="Land M."/>
            <person name="Hauser L."/>
            <person name="Markowitz V."/>
            <person name="Cheng J.-F."/>
            <person name="Hugenholtz P."/>
            <person name="Woyke T."/>
            <person name="Wu D."/>
            <person name="Tindall B."/>
            <person name="Schuetze A."/>
            <person name="Brambilla E."/>
            <person name="Klenk H.-P."/>
            <person name="Eisen J.A."/>
        </authorList>
    </citation>
    <scope>NUCLEOTIDE SEQUENCE [LARGE SCALE GENOMIC DNA]</scope>
    <source>
        <strain evidence="2">ATCC 25205 / DSM 745 / LMG 13164 / NCIMB 1802</strain>
    </source>
</reference>